<feature type="domain" description="AB hydrolase-1" evidence="1">
    <location>
        <begin position="22"/>
        <end position="252"/>
    </location>
</feature>
<reference evidence="2 3" key="1">
    <citation type="submission" date="2023-12" db="EMBL/GenBank/DDBJ databases">
        <title>Sinomonas terricola sp. nov, isolated from litchi orchard soil in Guangdong, PR China.</title>
        <authorList>
            <person name="Jiaxin W."/>
            <person name="Yang Z."/>
            <person name="Honghui Z."/>
        </authorList>
    </citation>
    <scope>NUCLEOTIDE SEQUENCE [LARGE SCALE GENOMIC DNA]</scope>
    <source>
        <strain evidence="2 3">JGH33</strain>
    </source>
</reference>
<accession>A0ABU5T5P2</accession>
<evidence type="ECO:0000313" key="3">
    <source>
        <dbReference type="Proteomes" id="UP001304769"/>
    </source>
</evidence>
<name>A0ABU5T5P2_9MICC</name>
<comment type="caution">
    <text evidence="2">The sequence shown here is derived from an EMBL/GenBank/DDBJ whole genome shotgun (WGS) entry which is preliminary data.</text>
</comment>
<dbReference type="RefSeq" id="WP_323278851.1">
    <property type="nucleotide sequence ID" value="NZ_JAYGGQ010000006.1"/>
</dbReference>
<organism evidence="2 3">
    <name type="scientific">Sinomonas terricola</name>
    <dbReference type="NCBI Taxonomy" id="3110330"/>
    <lineage>
        <taxon>Bacteria</taxon>
        <taxon>Bacillati</taxon>
        <taxon>Actinomycetota</taxon>
        <taxon>Actinomycetes</taxon>
        <taxon>Micrococcales</taxon>
        <taxon>Micrococcaceae</taxon>
        <taxon>Sinomonas</taxon>
    </lineage>
</organism>
<sequence>MESVTVEGLRITYRRAGSGPPLVLLHGAYEDSRVWEDQLEELSDEFTVVAWDTPGCGGSDDLALSAGSLGELLAGFLGVTGLAGRRPHVLGLSFGSVVALDLWRTHPEIPRTLILASAYAGWAGSLPPEEVERRYRQATAELEKPPSEIIPAWLPTLLTPRATDAMRAKVARLFEDFRPAGMRALLAAAGRADYRPVLPTITVPTLLLYGSEDVRSPVAVGEELHRQITGSELMVLPDVGHMSFVEAPEAFNGAVRRWLRVHNVVSV</sequence>
<dbReference type="Pfam" id="PF12697">
    <property type="entry name" value="Abhydrolase_6"/>
    <property type="match status" value="1"/>
</dbReference>
<gene>
    <name evidence="2" type="ORF">SPF06_09715</name>
</gene>
<dbReference type="Proteomes" id="UP001304769">
    <property type="component" value="Unassembled WGS sequence"/>
</dbReference>
<keyword evidence="3" id="KW-1185">Reference proteome</keyword>
<dbReference type="InterPro" id="IPR000073">
    <property type="entry name" value="AB_hydrolase_1"/>
</dbReference>
<proteinExistence type="predicted"/>
<evidence type="ECO:0000313" key="2">
    <source>
        <dbReference type="EMBL" id="MEA5454995.1"/>
    </source>
</evidence>
<dbReference type="EMBL" id="JAYGGQ010000006">
    <property type="protein sequence ID" value="MEA5454995.1"/>
    <property type="molecule type" value="Genomic_DNA"/>
</dbReference>
<dbReference type="GO" id="GO:0016787">
    <property type="term" value="F:hydrolase activity"/>
    <property type="evidence" value="ECO:0007669"/>
    <property type="project" value="UniProtKB-KW"/>
</dbReference>
<dbReference type="InterPro" id="IPR029058">
    <property type="entry name" value="AB_hydrolase_fold"/>
</dbReference>
<dbReference type="PANTHER" id="PTHR43798">
    <property type="entry name" value="MONOACYLGLYCEROL LIPASE"/>
    <property type="match status" value="1"/>
</dbReference>
<protein>
    <submittedName>
        <fullName evidence="2">Alpha/beta hydrolase</fullName>
    </submittedName>
</protein>
<keyword evidence="2" id="KW-0378">Hydrolase</keyword>
<dbReference type="InterPro" id="IPR050266">
    <property type="entry name" value="AB_hydrolase_sf"/>
</dbReference>
<dbReference type="PRINTS" id="PR00111">
    <property type="entry name" value="ABHYDROLASE"/>
</dbReference>
<dbReference type="SUPFAM" id="SSF53474">
    <property type="entry name" value="alpha/beta-Hydrolases"/>
    <property type="match status" value="1"/>
</dbReference>
<evidence type="ECO:0000259" key="1">
    <source>
        <dbReference type="Pfam" id="PF12697"/>
    </source>
</evidence>
<dbReference type="Gene3D" id="3.40.50.1820">
    <property type="entry name" value="alpha/beta hydrolase"/>
    <property type="match status" value="1"/>
</dbReference>